<protein>
    <submittedName>
        <fullName evidence="3">Uncharacterized protein</fullName>
    </submittedName>
</protein>
<evidence type="ECO:0000313" key="3">
    <source>
        <dbReference type="EMBL" id="KAK2562072.1"/>
    </source>
</evidence>
<sequence>MATLPCWVILLFVGSSVIGQPEMVPHYDSLEGTRSTIPKIFTRSLLTDPQLAQLLLARKQAIKIAKDVDSEIQTLLQEKAYRRTFQVPDYNLDGQPFFNPNPANTLSAVIGAQAGSWFPGPSGAGIEGSRMLEGRASQLNSRMPQDDSQRTDQTKGAWFSDPSGAGTMTQGRADQLNYRRTQDATQQRVGTWFQNPLTAGVYDSRLPQVRVNQLNDRRPQDTTQRPVQRGTVPTRLQKAATIRVLPQGQKPEINSRAFTPTTAHTTTDPSDEVEKLGNPQQFNEKCLVLKLTFEKTNGSGVALDDSPQKNSGKFEGEASIMKDEEDLGRAVKFGSNGKIVLDDDFKGKPRKSVAVSMWVRLDSIRGTVPLITATDETNFVRYDLLLRNGKGEWVHRVDSGRELFRVQSSSPDVTAGQWHNIVGSYDSKTKSASLWVDGKQVSRKDNINGMLSQKWNKLTIFGGTSRGEMDNIFMFRCPLDKTKIVALYVSDASHKDVKRDVMREQKL</sequence>
<dbReference type="AlphaFoldDB" id="A0AAD9QIV1"/>
<dbReference type="Pfam" id="PF13385">
    <property type="entry name" value="Laminin_G_3"/>
    <property type="match status" value="1"/>
</dbReference>
<reference evidence="3" key="1">
    <citation type="journal article" date="2023" name="G3 (Bethesda)">
        <title>Whole genome assembly and annotation of the endangered Caribbean coral Acropora cervicornis.</title>
        <authorList>
            <person name="Selwyn J.D."/>
            <person name="Vollmer S.V."/>
        </authorList>
    </citation>
    <scope>NUCLEOTIDE SEQUENCE</scope>
    <source>
        <strain evidence="3">K2</strain>
    </source>
</reference>
<accession>A0AAD9QIV1</accession>
<comment type="caution">
    <text evidence="3">The sequence shown here is derived from an EMBL/GenBank/DDBJ whole genome shotgun (WGS) entry which is preliminary data.</text>
</comment>
<name>A0AAD9QIV1_ACRCE</name>
<evidence type="ECO:0000256" key="1">
    <source>
        <dbReference type="SAM" id="MobiDB-lite"/>
    </source>
</evidence>
<feature type="chain" id="PRO_5042020514" evidence="2">
    <location>
        <begin position="20"/>
        <end position="507"/>
    </location>
</feature>
<gene>
    <name evidence="3" type="ORF">P5673_014816</name>
</gene>
<evidence type="ECO:0000313" key="4">
    <source>
        <dbReference type="Proteomes" id="UP001249851"/>
    </source>
</evidence>
<dbReference type="InterPro" id="IPR013320">
    <property type="entry name" value="ConA-like_dom_sf"/>
</dbReference>
<organism evidence="3 4">
    <name type="scientific">Acropora cervicornis</name>
    <name type="common">Staghorn coral</name>
    <dbReference type="NCBI Taxonomy" id="6130"/>
    <lineage>
        <taxon>Eukaryota</taxon>
        <taxon>Metazoa</taxon>
        <taxon>Cnidaria</taxon>
        <taxon>Anthozoa</taxon>
        <taxon>Hexacorallia</taxon>
        <taxon>Scleractinia</taxon>
        <taxon>Astrocoeniina</taxon>
        <taxon>Acroporidae</taxon>
        <taxon>Acropora</taxon>
    </lineage>
</organism>
<feature type="compositionally biased region" description="Basic and acidic residues" evidence="1">
    <location>
        <begin position="144"/>
        <end position="153"/>
    </location>
</feature>
<dbReference type="Gene3D" id="2.60.120.200">
    <property type="match status" value="1"/>
</dbReference>
<proteinExistence type="predicted"/>
<keyword evidence="4" id="KW-1185">Reference proteome</keyword>
<reference evidence="3" key="2">
    <citation type="journal article" date="2023" name="Science">
        <title>Genomic signatures of disease resistance in endangered staghorn corals.</title>
        <authorList>
            <person name="Vollmer S.V."/>
            <person name="Selwyn J.D."/>
            <person name="Despard B.A."/>
            <person name="Roesel C.L."/>
        </authorList>
    </citation>
    <scope>NUCLEOTIDE SEQUENCE</scope>
    <source>
        <strain evidence="3">K2</strain>
    </source>
</reference>
<dbReference type="EMBL" id="JARQWQ010000030">
    <property type="protein sequence ID" value="KAK2562072.1"/>
    <property type="molecule type" value="Genomic_DNA"/>
</dbReference>
<evidence type="ECO:0000256" key="2">
    <source>
        <dbReference type="SAM" id="SignalP"/>
    </source>
</evidence>
<dbReference type="SUPFAM" id="SSF49899">
    <property type="entry name" value="Concanavalin A-like lectins/glucanases"/>
    <property type="match status" value="1"/>
</dbReference>
<feature type="signal peptide" evidence="2">
    <location>
        <begin position="1"/>
        <end position="19"/>
    </location>
</feature>
<feature type="region of interest" description="Disordered" evidence="1">
    <location>
        <begin position="138"/>
        <end position="170"/>
    </location>
</feature>
<keyword evidence="2" id="KW-0732">Signal</keyword>
<dbReference type="Proteomes" id="UP001249851">
    <property type="component" value="Unassembled WGS sequence"/>
</dbReference>